<proteinExistence type="predicted"/>
<evidence type="ECO:0000313" key="1">
    <source>
        <dbReference type="EMBL" id="GJJ10371.1"/>
    </source>
</evidence>
<dbReference type="Proteomes" id="UP001050691">
    <property type="component" value="Unassembled WGS sequence"/>
</dbReference>
<gene>
    <name evidence="1" type="ORF">Clacol_004597</name>
</gene>
<keyword evidence="2" id="KW-1185">Reference proteome</keyword>
<protein>
    <submittedName>
        <fullName evidence="1">Uncharacterized protein</fullName>
    </submittedName>
</protein>
<sequence length="212" mass="23427">MRISIHGMTLNLLQTFYAARVEDETGGMQLRSIIDDLSGAGHLKLKSILAENMDSCLAILRCLTNVVHTVGVHSKVPASLFWLGTTVLHPVVISIRAEVLQFMKACVETLDKQNVFRDFEAEPNKNPVGFVLMNAHKDLREATVVLGALEVVMSMLRIAMRCSPGAANEERKSLDSLTMRLLMGIAHCYNTIDAHLNVSWNKNVILSILSEA</sequence>
<reference evidence="1" key="1">
    <citation type="submission" date="2021-10" db="EMBL/GenBank/DDBJ databases">
        <title>De novo Genome Assembly of Clathrus columnatus (Basidiomycota, Fungi) Using Illumina and Nanopore Sequence Data.</title>
        <authorList>
            <person name="Ogiso-Tanaka E."/>
            <person name="Itagaki H."/>
            <person name="Hosoya T."/>
            <person name="Hosaka K."/>
        </authorList>
    </citation>
    <scope>NUCLEOTIDE SEQUENCE</scope>
    <source>
        <strain evidence="1">MO-923</strain>
    </source>
</reference>
<organism evidence="1 2">
    <name type="scientific">Clathrus columnatus</name>
    <dbReference type="NCBI Taxonomy" id="1419009"/>
    <lineage>
        <taxon>Eukaryota</taxon>
        <taxon>Fungi</taxon>
        <taxon>Dikarya</taxon>
        <taxon>Basidiomycota</taxon>
        <taxon>Agaricomycotina</taxon>
        <taxon>Agaricomycetes</taxon>
        <taxon>Phallomycetidae</taxon>
        <taxon>Phallales</taxon>
        <taxon>Clathraceae</taxon>
        <taxon>Clathrus</taxon>
    </lineage>
</organism>
<comment type="caution">
    <text evidence="1">The sequence shown here is derived from an EMBL/GenBank/DDBJ whole genome shotgun (WGS) entry which is preliminary data.</text>
</comment>
<accession>A0AAV5AD03</accession>
<dbReference type="EMBL" id="BPWL01000005">
    <property type="protein sequence ID" value="GJJ10371.1"/>
    <property type="molecule type" value="Genomic_DNA"/>
</dbReference>
<name>A0AAV5AD03_9AGAM</name>
<dbReference type="AlphaFoldDB" id="A0AAV5AD03"/>
<evidence type="ECO:0000313" key="2">
    <source>
        <dbReference type="Proteomes" id="UP001050691"/>
    </source>
</evidence>